<evidence type="ECO:0000313" key="3">
    <source>
        <dbReference type="Proteomes" id="UP000250275"/>
    </source>
</evidence>
<accession>A0A310S441</accession>
<keyword evidence="3" id="KW-1185">Reference proteome</keyword>
<feature type="region of interest" description="Disordered" evidence="1">
    <location>
        <begin position="1"/>
        <end position="43"/>
    </location>
</feature>
<feature type="compositionally biased region" description="Basic residues" evidence="1">
    <location>
        <begin position="1"/>
        <end position="13"/>
    </location>
</feature>
<feature type="compositionally biased region" description="Basic and acidic residues" evidence="1">
    <location>
        <begin position="30"/>
        <end position="41"/>
    </location>
</feature>
<organism evidence="2 3">
    <name type="scientific">Eufriesea mexicana</name>
    <dbReference type="NCBI Taxonomy" id="516756"/>
    <lineage>
        <taxon>Eukaryota</taxon>
        <taxon>Metazoa</taxon>
        <taxon>Ecdysozoa</taxon>
        <taxon>Arthropoda</taxon>
        <taxon>Hexapoda</taxon>
        <taxon>Insecta</taxon>
        <taxon>Pterygota</taxon>
        <taxon>Neoptera</taxon>
        <taxon>Endopterygota</taxon>
        <taxon>Hymenoptera</taxon>
        <taxon>Apocrita</taxon>
        <taxon>Aculeata</taxon>
        <taxon>Apoidea</taxon>
        <taxon>Anthophila</taxon>
        <taxon>Apidae</taxon>
        <taxon>Eufriesea</taxon>
    </lineage>
</organism>
<dbReference type="Proteomes" id="UP000250275">
    <property type="component" value="Unassembled WGS sequence"/>
</dbReference>
<dbReference type="AlphaFoldDB" id="A0A310S441"/>
<reference evidence="2 3" key="1">
    <citation type="submission" date="2015-07" db="EMBL/GenBank/DDBJ databases">
        <title>The genome of Eufriesea mexicana.</title>
        <authorList>
            <person name="Pan H."/>
            <person name="Kapheim K."/>
        </authorList>
    </citation>
    <scope>NUCLEOTIDE SEQUENCE [LARGE SCALE GENOMIC DNA]</scope>
    <source>
        <strain evidence="2">0111107269</strain>
        <tissue evidence="2">Whole body</tissue>
    </source>
</reference>
<protein>
    <submittedName>
        <fullName evidence="2">Uncharacterized protein</fullName>
    </submittedName>
</protein>
<sequence>MAKRTWRRKGSRGRNHERQGSAGEVGFEVQEQREEANKEAVGRPSGYSQILVGHVKRKVFHSRLVAIYTDGTVLCSMTNDSRTEVFASVLTTRESRKVNKIEGKRRKQHANLIIGARHPCASRTGKRRFPTIDPILPTSITRLTAIVLVSKENPDLALVDYACDLLFARFYLKEVGNKITVAATLMLRVVFINPMIKLASSNVISVLDDQFM</sequence>
<dbReference type="EMBL" id="KQ791045">
    <property type="protein sequence ID" value="OAD47034.1"/>
    <property type="molecule type" value="Genomic_DNA"/>
</dbReference>
<evidence type="ECO:0000256" key="1">
    <source>
        <dbReference type="SAM" id="MobiDB-lite"/>
    </source>
</evidence>
<gene>
    <name evidence="2" type="ORF">WN48_05487</name>
</gene>
<proteinExistence type="predicted"/>
<evidence type="ECO:0000313" key="2">
    <source>
        <dbReference type="EMBL" id="OAD47034.1"/>
    </source>
</evidence>
<name>A0A310S441_9HYME</name>